<reference evidence="3 4" key="1">
    <citation type="submission" date="2016-03" db="EMBL/GenBank/DDBJ databases">
        <title>Genome sequence of Rhodococcus kyotonensis KB10.</title>
        <authorList>
            <person name="Jeong H."/>
            <person name="Hong C.E."/>
            <person name="Jo S.H."/>
            <person name="Park J.M."/>
        </authorList>
    </citation>
    <scope>NUCLEOTIDE SEQUENCE [LARGE SCALE GENOMIC DNA]</scope>
    <source>
        <strain evidence="3 4">KB10</strain>
    </source>
</reference>
<dbReference type="EMBL" id="LVHI01000019">
    <property type="protein sequence ID" value="OAK53527.1"/>
    <property type="molecule type" value="Genomic_DNA"/>
</dbReference>
<dbReference type="Proteomes" id="UP000077519">
    <property type="component" value="Unassembled WGS sequence"/>
</dbReference>
<feature type="transmembrane region" description="Helical" evidence="2">
    <location>
        <begin position="46"/>
        <end position="65"/>
    </location>
</feature>
<name>A0A177YDC5_9NOCA</name>
<keyword evidence="2" id="KW-1133">Transmembrane helix</keyword>
<dbReference type="RefSeq" id="WP_068427340.1">
    <property type="nucleotide sequence ID" value="NZ_LVHI01000019.1"/>
</dbReference>
<feature type="region of interest" description="Disordered" evidence="1">
    <location>
        <begin position="89"/>
        <end position="113"/>
    </location>
</feature>
<protein>
    <submittedName>
        <fullName evidence="3">Uncharacterized protein</fullName>
    </submittedName>
</protein>
<keyword evidence="4" id="KW-1185">Reference proteome</keyword>
<keyword evidence="2" id="KW-0472">Membrane</keyword>
<gene>
    <name evidence="3" type="ORF">A3K89_23165</name>
</gene>
<keyword evidence="2" id="KW-0812">Transmembrane</keyword>
<comment type="caution">
    <text evidence="3">The sequence shown here is derived from an EMBL/GenBank/DDBJ whole genome shotgun (WGS) entry which is preliminary data.</text>
</comment>
<evidence type="ECO:0000256" key="1">
    <source>
        <dbReference type="SAM" id="MobiDB-lite"/>
    </source>
</evidence>
<sequence length="113" mass="12296">MAEQKKPRNPRWIKTAENRTGLACMLLGLVSAGLFIVALGGGFEGWALIAGIAVIAIFTTGLLCFRASAKNAQDPTPVVYHPDSPDVVFDVDRNTGERTPHDNTPHDRTTHDR</sequence>
<dbReference type="AlphaFoldDB" id="A0A177YDC5"/>
<feature type="transmembrane region" description="Helical" evidence="2">
    <location>
        <begin position="21"/>
        <end position="40"/>
    </location>
</feature>
<evidence type="ECO:0000256" key="2">
    <source>
        <dbReference type="SAM" id="Phobius"/>
    </source>
</evidence>
<evidence type="ECO:0000313" key="4">
    <source>
        <dbReference type="Proteomes" id="UP000077519"/>
    </source>
</evidence>
<organism evidence="3 4">
    <name type="scientific">Rhodococcoides kyotonense</name>
    <dbReference type="NCBI Taxonomy" id="398843"/>
    <lineage>
        <taxon>Bacteria</taxon>
        <taxon>Bacillati</taxon>
        <taxon>Actinomycetota</taxon>
        <taxon>Actinomycetes</taxon>
        <taxon>Mycobacteriales</taxon>
        <taxon>Nocardiaceae</taxon>
        <taxon>Rhodococcoides</taxon>
    </lineage>
</organism>
<feature type="compositionally biased region" description="Basic and acidic residues" evidence="1">
    <location>
        <begin position="90"/>
        <end position="113"/>
    </location>
</feature>
<proteinExistence type="predicted"/>
<evidence type="ECO:0000313" key="3">
    <source>
        <dbReference type="EMBL" id="OAK53527.1"/>
    </source>
</evidence>
<accession>A0A177YDC5</accession>